<dbReference type="OrthoDB" id="1447634at2"/>
<reference evidence="3" key="1">
    <citation type="submission" date="2017-02" db="EMBL/GenBank/DDBJ databases">
        <authorList>
            <person name="Varghese N."/>
            <person name="Submissions S."/>
        </authorList>
    </citation>
    <scope>NUCLEOTIDE SEQUENCE [LARGE SCALE GENOMIC DNA]</scope>
    <source>
        <strain evidence="3">DSM 23405</strain>
    </source>
</reference>
<sequence length="73" mass="8190">MKHTNREILMKGIKYLAFSLPLMLIGPSVLFTAFNNQNHPYYIPVLILGIIALIGAILLLFKGIMTIVKSVFD</sequence>
<dbReference type="RefSeq" id="WP_079719644.1">
    <property type="nucleotide sequence ID" value="NZ_FUYY01000001.1"/>
</dbReference>
<accession>A0A1T5B215</accession>
<evidence type="ECO:0000256" key="1">
    <source>
        <dbReference type="SAM" id="Phobius"/>
    </source>
</evidence>
<dbReference type="InterPro" id="IPR046077">
    <property type="entry name" value="DUF6095"/>
</dbReference>
<dbReference type="Proteomes" id="UP000190230">
    <property type="component" value="Unassembled WGS sequence"/>
</dbReference>
<feature type="transmembrane region" description="Helical" evidence="1">
    <location>
        <begin position="12"/>
        <end position="35"/>
    </location>
</feature>
<keyword evidence="3" id="KW-1185">Reference proteome</keyword>
<feature type="transmembrane region" description="Helical" evidence="1">
    <location>
        <begin position="41"/>
        <end position="61"/>
    </location>
</feature>
<evidence type="ECO:0000313" key="3">
    <source>
        <dbReference type="Proteomes" id="UP000190230"/>
    </source>
</evidence>
<dbReference type="STRING" id="241145.SAMN05660776_1058"/>
<proteinExistence type="predicted"/>
<keyword evidence="1" id="KW-1133">Transmembrane helix</keyword>
<gene>
    <name evidence="2" type="ORF">SAMN05660776_1058</name>
</gene>
<keyword evidence="1" id="KW-0812">Transmembrane</keyword>
<dbReference type="AlphaFoldDB" id="A0A1T5B215"/>
<dbReference type="Pfam" id="PF19589">
    <property type="entry name" value="DUF6095"/>
    <property type="match status" value="1"/>
</dbReference>
<organism evidence="2 3">
    <name type="scientific">Salegentibacter holothuriorum</name>
    <dbReference type="NCBI Taxonomy" id="241145"/>
    <lineage>
        <taxon>Bacteria</taxon>
        <taxon>Pseudomonadati</taxon>
        <taxon>Bacteroidota</taxon>
        <taxon>Flavobacteriia</taxon>
        <taxon>Flavobacteriales</taxon>
        <taxon>Flavobacteriaceae</taxon>
        <taxon>Salegentibacter</taxon>
    </lineage>
</organism>
<keyword evidence="1" id="KW-0472">Membrane</keyword>
<protein>
    <submittedName>
        <fullName evidence="2">Uncharacterized protein</fullName>
    </submittedName>
</protein>
<evidence type="ECO:0000313" key="2">
    <source>
        <dbReference type="EMBL" id="SKB41139.1"/>
    </source>
</evidence>
<name>A0A1T5B215_9FLAO</name>
<dbReference type="EMBL" id="FUYY01000001">
    <property type="protein sequence ID" value="SKB41139.1"/>
    <property type="molecule type" value="Genomic_DNA"/>
</dbReference>